<evidence type="ECO:0000313" key="2">
    <source>
        <dbReference type="EMBL" id="KAG8089673.1"/>
    </source>
</evidence>
<proteinExistence type="predicted"/>
<dbReference type="OrthoDB" id="1523883at2759"/>
<reference evidence="2" key="2">
    <citation type="submission" date="2021-02" db="EMBL/GenBank/DDBJ databases">
        <authorList>
            <person name="Kimball J.A."/>
            <person name="Haas M.W."/>
            <person name="Macchietto M."/>
            <person name="Kono T."/>
            <person name="Duquette J."/>
            <person name="Shao M."/>
        </authorList>
    </citation>
    <scope>NUCLEOTIDE SEQUENCE</scope>
    <source>
        <tissue evidence="2">Fresh leaf tissue</tissue>
    </source>
</reference>
<name>A0A8J5WIX9_ZIZPA</name>
<feature type="compositionally biased region" description="Polar residues" evidence="1">
    <location>
        <begin position="151"/>
        <end position="162"/>
    </location>
</feature>
<protein>
    <submittedName>
        <fullName evidence="2">Uncharacterized protein</fullName>
    </submittedName>
</protein>
<comment type="caution">
    <text evidence="2">The sequence shown here is derived from an EMBL/GenBank/DDBJ whole genome shotgun (WGS) entry which is preliminary data.</text>
</comment>
<accession>A0A8J5WIX9</accession>
<dbReference type="EMBL" id="JAAALK010000081">
    <property type="protein sequence ID" value="KAG8089673.1"/>
    <property type="molecule type" value="Genomic_DNA"/>
</dbReference>
<dbReference type="Pfam" id="PF03492">
    <property type="entry name" value="Methyltransf_7"/>
    <property type="match status" value="1"/>
</dbReference>
<dbReference type="GO" id="GO:0008168">
    <property type="term" value="F:methyltransferase activity"/>
    <property type="evidence" value="ECO:0007669"/>
    <property type="project" value="InterPro"/>
</dbReference>
<evidence type="ECO:0000313" key="3">
    <source>
        <dbReference type="Proteomes" id="UP000729402"/>
    </source>
</evidence>
<sequence length="202" mass="22298">MNEGNIHIAATTPPSVTRLYRDQFETDFSRFLQMRCRELVPGGRMVLTILGRRRDEVVTAGGMTTVLDLLAQGMRTLVAERRVDKEKLDSSNLPIYNPSAEELKHLVKKSEMLVISDIQLNITRHIENEVEKTTLTRRKPADFPTEYLQPQRGQPRTASSAPVSRADGLLGLLDSSTSPLYGLSSGDVIIQKCGGGGTAFAL</sequence>
<dbReference type="InterPro" id="IPR005299">
    <property type="entry name" value="MeTrfase_7"/>
</dbReference>
<reference evidence="2" key="1">
    <citation type="journal article" date="2021" name="bioRxiv">
        <title>Whole Genome Assembly and Annotation of Northern Wild Rice, Zizania palustris L., Supports a Whole Genome Duplication in the Zizania Genus.</title>
        <authorList>
            <person name="Haas M."/>
            <person name="Kono T."/>
            <person name="Macchietto M."/>
            <person name="Millas R."/>
            <person name="McGilp L."/>
            <person name="Shao M."/>
            <person name="Duquette J."/>
            <person name="Hirsch C.N."/>
            <person name="Kimball J."/>
        </authorList>
    </citation>
    <scope>NUCLEOTIDE SEQUENCE</scope>
    <source>
        <tissue evidence="2">Fresh leaf tissue</tissue>
    </source>
</reference>
<gene>
    <name evidence="2" type="ORF">GUJ93_ZPchr0011g27716</name>
</gene>
<keyword evidence="3" id="KW-1185">Reference proteome</keyword>
<dbReference type="AlphaFoldDB" id="A0A8J5WIX9"/>
<dbReference type="PANTHER" id="PTHR31009">
    <property type="entry name" value="S-ADENOSYL-L-METHIONINE:CARBOXYL METHYLTRANSFERASE FAMILY PROTEIN"/>
    <property type="match status" value="1"/>
</dbReference>
<feature type="region of interest" description="Disordered" evidence="1">
    <location>
        <begin position="137"/>
        <end position="162"/>
    </location>
</feature>
<organism evidence="2 3">
    <name type="scientific">Zizania palustris</name>
    <name type="common">Northern wild rice</name>
    <dbReference type="NCBI Taxonomy" id="103762"/>
    <lineage>
        <taxon>Eukaryota</taxon>
        <taxon>Viridiplantae</taxon>
        <taxon>Streptophyta</taxon>
        <taxon>Embryophyta</taxon>
        <taxon>Tracheophyta</taxon>
        <taxon>Spermatophyta</taxon>
        <taxon>Magnoliopsida</taxon>
        <taxon>Liliopsida</taxon>
        <taxon>Poales</taxon>
        <taxon>Poaceae</taxon>
        <taxon>BOP clade</taxon>
        <taxon>Oryzoideae</taxon>
        <taxon>Oryzeae</taxon>
        <taxon>Zizaniinae</taxon>
        <taxon>Zizania</taxon>
    </lineage>
</organism>
<evidence type="ECO:0000256" key="1">
    <source>
        <dbReference type="SAM" id="MobiDB-lite"/>
    </source>
</evidence>
<dbReference type="Proteomes" id="UP000729402">
    <property type="component" value="Unassembled WGS sequence"/>
</dbReference>